<name>A0ABW3LQM7_9BACI</name>
<protein>
    <recommendedName>
        <fullName evidence="2">peptidylprolyl isomerase</fullName>
        <ecNumber evidence="2">5.2.1.8</ecNumber>
    </recommendedName>
</protein>
<keyword evidence="5 6" id="KW-0413">Isomerase</keyword>
<dbReference type="EC" id="5.2.1.8" evidence="2"/>
<dbReference type="InterPro" id="IPR050245">
    <property type="entry name" value="PrsA_foldase"/>
</dbReference>
<keyword evidence="4 6" id="KW-0697">Rotamase</keyword>
<evidence type="ECO:0000256" key="5">
    <source>
        <dbReference type="ARBA" id="ARBA00023235"/>
    </source>
</evidence>
<dbReference type="InterPro" id="IPR046357">
    <property type="entry name" value="PPIase_dom_sf"/>
</dbReference>
<dbReference type="Gene3D" id="3.10.50.40">
    <property type="match status" value="1"/>
</dbReference>
<sequence>MSRRLLLAIIVVLLITNIATLLFWNKEEPMVLDEGETQIDNREPVATIGEEEILYDNWMTALRNGYGKSQLKSMIDRTVVEKLAEEANIEISDKVIEREISLLKMTQGVMTQERTEKKEDEWYDDILYRYQLESLLTDETSIPEEEIRTHYDTYQKQYDFQASMQISHIVVQNSETADKVKEELDNGASFDLLAQEYSTDEESRDSGGYLGYFVNTSQFVPRGYNEVVSEMDEHTYSEPFHAESGGVAIVYLHSKLPSISFTYDEIKPYVENELALDELDQSLTVSPLWDKVDIDWIYEE</sequence>
<keyword evidence="9" id="KW-1185">Reference proteome</keyword>
<reference evidence="9" key="1">
    <citation type="journal article" date="2019" name="Int. J. Syst. Evol. Microbiol.">
        <title>The Global Catalogue of Microorganisms (GCM) 10K type strain sequencing project: providing services to taxonomists for standard genome sequencing and annotation.</title>
        <authorList>
            <consortium name="The Broad Institute Genomics Platform"/>
            <consortium name="The Broad Institute Genome Sequencing Center for Infectious Disease"/>
            <person name="Wu L."/>
            <person name="Ma J."/>
        </authorList>
    </citation>
    <scope>NUCLEOTIDE SEQUENCE [LARGE SCALE GENOMIC DNA]</scope>
    <source>
        <strain evidence="9">CCUG 56754</strain>
    </source>
</reference>
<proteinExistence type="predicted"/>
<evidence type="ECO:0000256" key="6">
    <source>
        <dbReference type="PROSITE-ProRule" id="PRU00278"/>
    </source>
</evidence>
<dbReference type="PROSITE" id="PS50198">
    <property type="entry name" value="PPIC_PPIASE_2"/>
    <property type="match status" value="1"/>
</dbReference>
<dbReference type="PANTHER" id="PTHR47245:SF1">
    <property type="entry name" value="FOLDASE PROTEIN PRSA"/>
    <property type="match status" value="1"/>
</dbReference>
<dbReference type="InterPro" id="IPR027304">
    <property type="entry name" value="Trigger_fact/SurA_dom_sf"/>
</dbReference>
<comment type="catalytic activity">
    <reaction evidence="1">
        <text>[protein]-peptidylproline (omega=180) = [protein]-peptidylproline (omega=0)</text>
        <dbReference type="Rhea" id="RHEA:16237"/>
        <dbReference type="Rhea" id="RHEA-COMP:10747"/>
        <dbReference type="Rhea" id="RHEA-COMP:10748"/>
        <dbReference type="ChEBI" id="CHEBI:83833"/>
        <dbReference type="ChEBI" id="CHEBI:83834"/>
        <dbReference type="EC" id="5.2.1.8"/>
    </reaction>
</comment>
<keyword evidence="3" id="KW-0732">Signal</keyword>
<accession>A0ABW3LQM7</accession>
<comment type="caution">
    <text evidence="8">The sequence shown here is derived from an EMBL/GenBank/DDBJ whole genome shotgun (WGS) entry which is preliminary data.</text>
</comment>
<evidence type="ECO:0000259" key="7">
    <source>
        <dbReference type="PROSITE" id="PS50198"/>
    </source>
</evidence>
<dbReference type="Proteomes" id="UP001597040">
    <property type="component" value="Unassembled WGS sequence"/>
</dbReference>
<evidence type="ECO:0000256" key="3">
    <source>
        <dbReference type="ARBA" id="ARBA00022729"/>
    </source>
</evidence>
<dbReference type="EMBL" id="JBHTKJ010000077">
    <property type="protein sequence ID" value="MFD1040718.1"/>
    <property type="molecule type" value="Genomic_DNA"/>
</dbReference>
<dbReference type="InterPro" id="IPR023058">
    <property type="entry name" value="PPIase_PpiC_CS"/>
</dbReference>
<evidence type="ECO:0000256" key="2">
    <source>
        <dbReference type="ARBA" id="ARBA00013194"/>
    </source>
</evidence>
<dbReference type="Gene3D" id="1.10.4030.10">
    <property type="entry name" value="Porin chaperone SurA, peptide-binding domain"/>
    <property type="match status" value="1"/>
</dbReference>
<organism evidence="8 9">
    <name type="scientific">Virgibacillus byunsanensis</name>
    <dbReference type="NCBI Taxonomy" id="570945"/>
    <lineage>
        <taxon>Bacteria</taxon>
        <taxon>Bacillati</taxon>
        <taxon>Bacillota</taxon>
        <taxon>Bacilli</taxon>
        <taxon>Bacillales</taxon>
        <taxon>Bacillaceae</taxon>
        <taxon>Virgibacillus</taxon>
    </lineage>
</organism>
<feature type="domain" description="PpiC" evidence="7">
    <location>
        <begin position="161"/>
        <end position="253"/>
    </location>
</feature>
<dbReference type="RefSeq" id="WP_390365075.1">
    <property type="nucleotide sequence ID" value="NZ_JBHTKJ010000077.1"/>
</dbReference>
<dbReference type="GO" id="GO:0016853">
    <property type="term" value="F:isomerase activity"/>
    <property type="evidence" value="ECO:0007669"/>
    <property type="project" value="UniProtKB-KW"/>
</dbReference>
<dbReference type="PANTHER" id="PTHR47245">
    <property type="entry name" value="PEPTIDYLPROLYL ISOMERASE"/>
    <property type="match status" value="1"/>
</dbReference>
<evidence type="ECO:0000256" key="1">
    <source>
        <dbReference type="ARBA" id="ARBA00000971"/>
    </source>
</evidence>
<dbReference type="InterPro" id="IPR000297">
    <property type="entry name" value="PPIase_PpiC"/>
</dbReference>
<evidence type="ECO:0000313" key="9">
    <source>
        <dbReference type="Proteomes" id="UP001597040"/>
    </source>
</evidence>
<evidence type="ECO:0000313" key="8">
    <source>
        <dbReference type="EMBL" id="MFD1040718.1"/>
    </source>
</evidence>
<gene>
    <name evidence="8" type="ORF">ACFQ3N_20360</name>
</gene>
<dbReference type="SUPFAM" id="SSF54534">
    <property type="entry name" value="FKBP-like"/>
    <property type="match status" value="1"/>
</dbReference>
<dbReference type="SUPFAM" id="SSF109998">
    <property type="entry name" value="Triger factor/SurA peptide-binding domain-like"/>
    <property type="match status" value="1"/>
</dbReference>
<dbReference type="PROSITE" id="PS01096">
    <property type="entry name" value="PPIC_PPIASE_1"/>
    <property type="match status" value="1"/>
</dbReference>
<dbReference type="Pfam" id="PF13145">
    <property type="entry name" value="Rotamase_2"/>
    <property type="match status" value="1"/>
</dbReference>
<evidence type="ECO:0000256" key="4">
    <source>
        <dbReference type="ARBA" id="ARBA00023110"/>
    </source>
</evidence>